<evidence type="ECO:0000313" key="5">
    <source>
        <dbReference type="Proteomes" id="UP000242188"/>
    </source>
</evidence>
<evidence type="ECO:0000256" key="3">
    <source>
        <dbReference type="SAM" id="MobiDB-lite"/>
    </source>
</evidence>
<accession>A0A210QDE2</accession>
<dbReference type="Pfam" id="PF05918">
    <property type="entry name" value="API5"/>
    <property type="match status" value="1"/>
</dbReference>
<organism evidence="4 5">
    <name type="scientific">Mizuhopecten yessoensis</name>
    <name type="common">Japanese scallop</name>
    <name type="synonym">Patinopecten yessoensis</name>
    <dbReference type="NCBI Taxonomy" id="6573"/>
    <lineage>
        <taxon>Eukaryota</taxon>
        <taxon>Metazoa</taxon>
        <taxon>Spiralia</taxon>
        <taxon>Lophotrochozoa</taxon>
        <taxon>Mollusca</taxon>
        <taxon>Bivalvia</taxon>
        <taxon>Autobranchia</taxon>
        <taxon>Pteriomorphia</taxon>
        <taxon>Pectinida</taxon>
        <taxon>Pectinoidea</taxon>
        <taxon>Pectinidae</taxon>
        <taxon>Mizuhopecten</taxon>
    </lineage>
</organism>
<name>A0A210QDE2_MIZYE</name>
<evidence type="ECO:0000256" key="2">
    <source>
        <dbReference type="ARBA" id="ARBA00022703"/>
    </source>
</evidence>
<protein>
    <submittedName>
        <fullName evidence="4">Apoptosis inhibitor 5</fullName>
    </submittedName>
</protein>
<evidence type="ECO:0000313" key="4">
    <source>
        <dbReference type="EMBL" id="OWF46745.1"/>
    </source>
</evidence>
<sequence>MVTIEQLYKDFGVLADAKDKAGEHEKEYESILSAVSGGSSEKRLASQFIVRFFKHFPKLEHTAINALFDLCEDDDIMIRKQAIKDLPTICRVATEHVPKISEALAQLLQCDDATELSLVQSSLVSLLKVNTKGTLQGLFTQIMGEDDTVREKAIKFLGAKVKNLPEENLDKETEEYLVTECKKVLQDVTKDEFICMMDILKGQKSMNTVQGRQQLVEIVTEQAELDQDFVAKEPDCVDKLMHCIKQALPLFSKNVHSKAYVGYICDNVLPSVEDLASPEEGVDAQLEMLKLFSEISEFSGDLDNLEDRVTHVYNCLINYMPVPPAEENDVLSANERPKFHFSFVECLMFAFHQMARKLPGFLTDEANADRLKDFRLRLQYFARGVQVYIKQLRQALQGKTGEVLKTDENKIKVVALKITSNINTLIKDLFHNPPSYKAILTLSWKPLVRQPQAAAAQPTDTSPTTAGQKRITPITFGTGDKTAKKMSKQDRSLYSPPSGKFSQRAGAFKEMTGNTQGFGGQGRGRGRGGRRGRGGGGGGYRQY</sequence>
<feature type="compositionally biased region" description="Gly residues" evidence="3">
    <location>
        <begin position="534"/>
        <end position="543"/>
    </location>
</feature>
<reference evidence="4 5" key="1">
    <citation type="journal article" date="2017" name="Nat. Ecol. Evol.">
        <title>Scallop genome provides insights into evolution of bilaterian karyotype and development.</title>
        <authorList>
            <person name="Wang S."/>
            <person name="Zhang J."/>
            <person name="Jiao W."/>
            <person name="Li J."/>
            <person name="Xun X."/>
            <person name="Sun Y."/>
            <person name="Guo X."/>
            <person name="Huan P."/>
            <person name="Dong B."/>
            <person name="Zhang L."/>
            <person name="Hu X."/>
            <person name="Sun X."/>
            <person name="Wang J."/>
            <person name="Zhao C."/>
            <person name="Wang Y."/>
            <person name="Wang D."/>
            <person name="Huang X."/>
            <person name="Wang R."/>
            <person name="Lv J."/>
            <person name="Li Y."/>
            <person name="Zhang Z."/>
            <person name="Liu B."/>
            <person name="Lu W."/>
            <person name="Hui Y."/>
            <person name="Liang J."/>
            <person name="Zhou Z."/>
            <person name="Hou R."/>
            <person name="Li X."/>
            <person name="Liu Y."/>
            <person name="Li H."/>
            <person name="Ning X."/>
            <person name="Lin Y."/>
            <person name="Zhao L."/>
            <person name="Xing Q."/>
            <person name="Dou J."/>
            <person name="Li Y."/>
            <person name="Mao J."/>
            <person name="Guo H."/>
            <person name="Dou H."/>
            <person name="Li T."/>
            <person name="Mu C."/>
            <person name="Jiang W."/>
            <person name="Fu Q."/>
            <person name="Fu X."/>
            <person name="Miao Y."/>
            <person name="Liu J."/>
            <person name="Yu Q."/>
            <person name="Li R."/>
            <person name="Liao H."/>
            <person name="Li X."/>
            <person name="Kong Y."/>
            <person name="Jiang Z."/>
            <person name="Chourrout D."/>
            <person name="Li R."/>
            <person name="Bao Z."/>
        </authorList>
    </citation>
    <scope>NUCLEOTIDE SEQUENCE [LARGE SCALE GENOMIC DNA]</scope>
    <source>
        <strain evidence="4 5">PY_sf001</strain>
    </source>
</reference>
<dbReference type="GO" id="GO:0006915">
    <property type="term" value="P:apoptotic process"/>
    <property type="evidence" value="ECO:0007669"/>
    <property type="project" value="UniProtKB-KW"/>
</dbReference>
<dbReference type="OrthoDB" id="19224at2759"/>
<feature type="compositionally biased region" description="Basic and acidic residues" evidence="3">
    <location>
        <begin position="481"/>
        <end position="491"/>
    </location>
</feature>
<dbReference type="SUPFAM" id="SSF48371">
    <property type="entry name" value="ARM repeat"/>
    <property type="match status" value="1"/>
</dbReference>
<dbReference type="PANTHER" id="PTHR12758">
    <property type="entry name" value="APOPTOSIS INHIBITOR 5-RELATED"/>
    <property type="match status" value="1"/>
</dbReference>
<gene>
    <name evidence="4" type="ORF">KP79_PYT18856</name>
</gene>
<dbReference type="AlphaFoldDB" id="A0A210QDE2"/>
<dbReference type="Gene3D" id="1.25.10.10">
    <property type="entry name" value="Leucine-rich Repeat Variant"/>
    <property type="match status" value="1"/>
</dbReference>
<evidence type="ECO:0000256" key="1">
    <source>
        <dbReference type="ARBA" id="ARBA00009515"/>
    </source>
</evidence>
<feature type="compositionally biased region" description="Basic residues" evidence="3">
    <location>
        <begin position="524"/>
        <end position="533"/>
    </location>
</feature>
<dbReference type="InterPro" id="IPR016024">
    <property type="entry name" value="ARM-type_fold"/>
</dbReference>
<keyword evidence="2" id="KW-0053">Apoptosis</keyword>
<dbReference type="Proteomes" id="UP000242188">
    <property type="component" value="Unassembled WGS sequence"/>
</dbReference>
<dbReference type="GO" id="GO:0043066">
    <property type="term" value="P:negative regulation of apoptotic process"/>
    <property type="evidence" value="ECO:0007669"/>
    <property type="project" value="TreeGrafter"/>
</dbReference>
<feature type="compositionally biased region" description="Low complexity" evidence="3">
    <location>
        <begin position="453"/>
        <end position="466"/>
    </location>
</feature>
<keyword evidence="5" id="KW-1185">Reference proteome</keyword>
<feature type="region of interest" description="Disordered" evidence="3">
    <location>
        <begin position="453"/>
        <end position="543"/>
    </location>
</feature>
<dbReference type="PANTHER" id="PTHR12758:SF19">
    <property type="entry name" value="APOPTOSIS INHIBITOR 5"/>
    <property type="match status" value="1"/>
</dbReference>
<dbReference type="EMBL" id="NEDP02004093">
    <property type="protein sequence ID" value="OWF46745.1"/>
    <property type="molecule type" value="Genomic_DNA"/>
</dbReference>
<dbReference type="STRING" id="6573.A0A210QDE2"/>
<dbReference type="InterPro" id="IPR008383">
    <property type="entry name" value="API5"/>
</dbReference>
<comment type="similarity">
    <text evidence="1">Belongs to the API5 family.</text>
</comment>
<dbReference type="InterPro" id="IPR011989">
    <property type="entry name" value="ARM-like"/>
</dbReference>
<proteinExistence type="inferred from homology"/>
<dbReference type="GO" id="GO:0005634">
    <property type="term" value="C:nucleus"/>
    <property type="evidence" value="ECO:0007669"/>
    <property type="project" value="TreeGrafter"/>
</dbReference>
<comment type="caution">
    <text evidence="4">The sequence shown here is derived from an EMBL/GenBank/DDBJ whole genome shotgun (WGS) entry which is preliminary data.</text>
</comment>
<dbReference type="GO" id="GO:0003723">
    <property type="term" value="F:RNA binding"/>
    <property type="evidence" value="ECO:0007669"/>
    <property type="project" value="TreeGrafter"/>
</dbReference>